<reference evidence="1" key="1">
    <citation type="submission" date="2022-04" db="EMBL/GenBank/DDBJ databases">
        <title>Human microbiome associated bacterial genomes.</title>
        <authorList>
            <person name="Sandstrom S."/>
            <person name="Salamzade R."/>
            <person name="Kalan L.R."/>
        </authorList>
    </citation>
    <scope>NUCLEOTIDE SEQUENCE</scope>
    <source>
        <strain evidence="1">P3-SID1762</strain>
    </source>
</reference>
<evidence type="ECO:0000313" key="2">
    <source>
        <dbReference type="Proteomes" id="UP001206890"/>
    </source>
</evidence>
<name>A0AAW5Q5I6_9ACTN</name>
<sequence>MMSAASERETRYERLADAVEAGEYEIDAGAVEIRPDYRSGRPRTGDVAEETRPLAVRLTESDRRRLADYAERTGQPMSAVIRSAIDEYLARHPAA</sequence>
<protein>
    <submittedName>
        <fullName evidence="1">Ribbon-helix-helix protein, CopG family</fullName>
    </submittedName>
</protein>
<dbReference type="RefSeq" id="WP_070720638.1">
    <property type="nucleotide sequence ID" value="NZ_JALXRO010000026.1"/>
</dbReference>
<comment type="caution">
    <text evidence="1">The sequence shown here is derived from an EMBL/GenBank/DDBJ whole genome shotgun (WGS) entry which is preliminary data.</text>
</comment>
<dbReference type="InterPro" id="IPR013321">
    <property type="entry name" value="Arc_rbn_hlx_hlx"/>
</dbReference>
<dbReference type="SUPFAM" id="SSF47598">
    <property type="entry name" value="Ribbon-helix-helix"/>
    <property type="match status" value="1"/>
</dbReference>
<organism evidence="1 2">
    <name type="scientific">Dietzia cinnamea</name>
    <dbReference type="NCBI Taxonomy" id="321318"/>
    <lineage>
        <taxon>Bacteria</taxon>
        <taxon>Bacillati</taxon>
        <taxon>Actinomycetota</taxon>
        <taxon>Actinomycetes</taxon>
        <taxon>Mycobacteriales</taxon>
        <taxon>Dietziaceae</taxon>
        <taxon>Dietzia</taxon>
    </lineage>
</organism>
<dbReference type="Gene3D" id="1.10.1220.10">
    <property type="entry name" value="Met repressor-like"/>
    <property type="match status" value="1"/>
</dbReference>
<dbReference type="EMBL" id="JALXTC010000023">
    <property type="protein sequence ID" value="MCT2117444.1"/>
    <property type="molecule type" value="Genomic_DNA"/>
</dbReference>
<dbReference type="InterPro" id="IPR010985">
    <property type="entry name" value="Ribbon_hlx_hlx"/>
</dbReference>
<evidence type="ECO:0000313" key="1">
    <source>
        <dbReference type="EMBL" id="MCT2117444.1"/>
    </source>
</evidence>
<dbReference type="GO" id="GO:0006355">
    <property type="term" value="P:regulation of DNA-templated transcription"/>
    <property type="evidence" value="ECO:0007669"/>
    <property type="project" value="InterPro"/>
</dbReference>
<dbReference type="AlphaFoldDB" id="A0AAW5Q5I6"/>
<accession>A0AAW5Q5I6</accession>
<proteinExistence type="predicted"/>
<gene>
    <name evidence="1" type="ORF">M3D93_06710</name>
</gene>
<dbReference type="Proteomes" id="UP001206890">
    <property type="component" value="Unassembled WGS sequence"/>
</dbReference>